<name>A0ABR8QRG3_9BACI</name>
<sequence>METIIATNHLSKRYKNLWAVNDVSFEVNKGELLAVLGKNGAGKSTTLLMLLGLVKPTLGNILILNKQPQERAVKEKIGVMLQEVSVIDALSVKEVLLMFSSYYENPLRLEEVLEITGIPIEMLKKRAYKLSGGQKRRLNFALAILSNPQIVFLDEPTVGMDSTVRKKFWQAIQFLNDEGKTVIFTTHYLQEADDVAKRIMLFNQGKVIADGSPLQLKSHLSDGAISFTSDQVDINLLQTFSHVISAKITNQRIVLTTTSTDALLGELFEKKVVMRDIHLHRARLEDAFESLTVEGGSVNESLVDANESRSITDI</sequence>
<organism evidence="5 6">
    <name type="scientific">Cytobacillus stercorigallinarum</name>
    <dbReference type="NCBI Taxonomy" id="2762240"/>
    <lineage>
        <taxon>Bacteria</taxon>
        <taxon>Bacillati</taxon>
        <taxon>Bacillota</taxon>
        <taxon>Bacilli</taxon>
        <taxon>Bacillales</taxon>
        <taxon>Bacillaceae</taxon>
        <taxon>Cytobacillus</taxon>
    </lineage>
</organism>
<evidence type="ECO:0000313" key="5">
    <source>
        <dbReference type="EMBL" id="MBD7938126.1"/>
    </source>
</evidence>
<proteinExistence type="predicted"/>
<feature type="domain" description="ABC transporter" evidence="4">
    <location>
        <begin position="5"/>
        <end position="229"/>
    </location>
</feature>
<evidence type="ECO:0000256" key="3">
    <source>
        <dbReference type="ARBA" id="ARBA00022840"/>
    </source>
</evidence>
<keyword evidence="2" id="KW-0547">Nucleotide-binding</keyword>
<dbReference type="InterPro" id="IPR003593">
    <property type="entry name" value="AAA+_ATPase"/>
</dbReference>
<evidence type="ECO:0000256" key="1">
    <source>
        <dbReference type="ARBA" id="ARBA00022448"/>
    </source>
</evidence>
<dbReference type="PROSITE" id="PS00211">
    <property type="entry name" value="ABC_TRANSPORTER_1"/>
    <property type="match status" value="1"/>
</dbReference>
<reference evidence="5 6" key="1">
    <citation type="submission" date="2020-08" db="EMBL/GenBank/DDBJ databases">
        <title>A Genomic Blueprint of the Chicken Gut Microbiome.</title>
        <authorList>
            <person name="Gilroy R."/>
            <person name="Ravi A."/>
            <person name="Getino M."/>
            <person name="Pursley I."/>
            <person name="Horton D.L."/>
            <person name="Alikhan N.-F."/>
            <person name="Baker D."/>
            <person name="Gharbi K."/>
            <person name="Hall N."/>
            <person name="Watson M."/>
            <person name="Adriaenssens E.M."/>
            <person name="Foster-Nyarko E."/>
            <person name="Jarju S."/>
            <person name="Secka A."/>
            <person name="Antonio M."/>
            <person name="Oren A."/>
            <person name="Chaudhuri R."/>
            <person name="La Ragione R.M."/>
            <person name="Hildebrand F."/>
            <person name="Pallen M.J."/>
        </authorList>
    </citation>
    <scope>NUCLEOTIDE SEQUENCE [LARGE SCALE GENOMIC DNA]</scope>
    <source>
        <strain evidence="5 6">Sa5YUA1</strain>
    </source>
</reference>
<dbReference type="RefSeq" id="WP_191814987.1">
    <property type="nucleotide sequence ID" value="NZ_JACSQT010000006.1"/>
</dbReference>
<dbReference type="CDD" id="cd03230">
    <property type="entry name" value="ABC_DR_subfamily_A"/>
    <property type="match status" value="1"/>
</dbReference>
<dbReference type="InterPro" id="IPR050763">
    <property type="entry name" value="ABC_transporter_ATP-binding"/>
</dbReference>
<dbReference type="PANTHER" id="PTHR42711:SF17">
    <property type="entry name" value="ABC TRANSPORTER ATP-BINDING PROTEIN"/>
    <property type="match status" value="1"/>
</dbReference>
<accession>A0ABR8QRG3</accession>
<gene>
    <name evidence="5" type="ORF">H9655_13925</name>
</gene>
<dbReference type="GO" id="GO:0005524">
    <property type="term" value="F:ATP binding"/>
    <property type="evidence" value="ECO:0007669"/>
    <property type="project" value="UniProtKB-KW"/>
</dbReference>
<protein>
    <submittedName>
        <fullName evidence="5">ABC transporter ATP-binding protein</fullName>
    </submittedName>
</protein>
<dbReference type="Proteomes" id="UP000657931">
    <property type="component" value="Unassembled WGS sequence"/>
</dbReference>
<dbReference type="InterPro" id="IPR027417">
    <property type="entry name" value="P-loop_NTPase"/>
</dbReference>
<dbReference type="InterPro" id="IPR017871">
    <property type="entry name" value="ABC_transporter-like_CS"/>
</dbReference>
<dbReference type="Pfam" id="PF00005">
    <property type="entry name" value="ABC_tran"/>
    <property type="match status" value="1"/>
</dbReference>
<evidence type="ECO:0000313" key="6">
    <source>
        <dbReference type="Proteomes" id="UP000657931"/>
    </source>
</evidence>
<keyword evidence="3 5" id="KW-0067">ATP-binding</keyword>
<dbReference type="PANTHER" id="PTHR42711">
    <property type="entry name" value="ABC TRANSPORTER ATP-BINDING PROTEIN"/>
    <property type="match status" value="1"/>
</dbReference>
<keyword evidence="1" id="KW-0813">Transport</keyword>
<comment type="caution">
    <text evidence="5">The sequence shown here is derived from an EMBL/GenBank/DDBJ whole genome shotgun (WGS) entry which is preliminary data.</text>
</comment>
<dbReference type="Gene3D" id="3.40.50.300">
    <property type="entry name" value="P-loop containing nucleotide triphosphate hydrolases"/>
    <property type="match status" value="1"/>
</dbReference>
<evidence type="ECO:0000256" key="2">
    <source>
        <dbReference type="ARBA" id="ARBA00022741"/>
    </source>
</evidence>
<dbReference type="InterPro" id="IPR003439">
    <property type="entry name" value="ABC_transporter-like_ATP-bd"/>
</dbReference>
<dbReference type="SMART" id="SM00382">
    <property type="entry name" value="AAA"/>
    <property type="match status" value="1"/>
</dbReference>
<dbReference type="SUPFAM" id="SSF52540">
    <property type="entry name" value="P-loop containing nucleoside triphosphate hydrolases"/>
    <property type="match status" value="1"/>
</dbReference>
<keyword evidence="6" id="KW-1185">Reference proteome</keyword>
<evidence type="ECO:0000259" key="4">
    <source>
        <dbReference type="PROSITE" id="PS50893"/>
    </source>
</evidence>
<dbReference type="EMBL" id="JACSQT010000006">
    <property type="protein sequence ID" value="MBD7938126.1"/>
    <property type="molecule type" value="Genomic_DNA"/>
</dbReference>
<dbReference type="PROSITE" id="PS50893">
    <property type="entry name" value="ABC_TRANSPORTER_2"/>
    <property type="match status" value="1"/>
</dbReference>